<dbReference type="Proteomes" id="UP000510822">
    <property type="component" value="Chromosome"/>
</dbReference>
<sequence length="81" mass="9059">MDKTAIHSEVVRIIAELFEIDPARITPDAQLYTDLEIDSIDAVDMAAELKSLVGKKISPEDFKQVRTVQDVVDAVYKLQQA</sequence>
<dbReference type="NCBIfam" id="NF003757">
    <property type="entry name" value="PRK05350.1"/>
    <property type="match status" value="1"/>
</dbReference>
<reference evidence="2 3" key="1">
    <citation type="journal article" date="2016" name="Int. J. Syst. Evol. Microbiol.">
        <title>Chitinibacter fontanus sp. nov., isolated from a spring.</title>
        <authorList>
            <person name="Sheu S.Y."/>
            <person name="Li Y.S."/>
            <person name="Young C.C."/>
            <person name="Chen W.M."/>
        </authorList>
    </citation>
    <scope>NUCLEOTIDE SEQUENCE [LARGE SCALE GENOMIC DNA]</scope>
    <source>
        <strain evidence="2 3">STM-7</strain>
    </source>
</reference>
<feature type="domain" description="Carrier" evidence="1">
    <location>
        <begin position="1"/>
        <end position="79"/>
    </location>
</feature>
<name>A0A7D5ZI94_9NEIS</name>
<dbReference type="InterPro" id="IPR036736">
    <property type="entry name" value="ACP-like_sf"/>
</dbReference>
<dbReference type="Gene3D" id="1.10.1200.10">
    <property type="entry name" value="ACP-like"/>
    <property type="match status" value="1"/>
</dbReference>
<accession>A0A7D5ZI94</accession>
<dbReference type="SUPFAM" id="SSF47336">
    <property type="entry name" value="ACP-like"/>
    <property type="match status" value="1"/>
</dbReference>
<dbReference type="RefSeq" id="WP_180306388.1">
    <property type="nucleotide sequence ID" value="NZ_CP058952.1"/>
</dbReference>
<dbReference type="KEGG" id="cfon:HZU75_12660"/>
<dbReference type="EMBL" id="CP058952">
    <property type="protein sequence ID" value="QLI82307.1"/>
    <property type="molecule type" value="Genomic_DNA"/>
</dbReference>
<protein>
    <submittedName>
        <fullName evidence="2">Acyl carrier protein</fullName>
    </submittedName>
</protein>
<organism evidence="2 3">
    <name type="scientific">Chitinibacter fontanus</name>
    <dbReference type="NCBI Taxonomy" id="1737446"/>
    <lineage>
        <taxon>Bacteria</taxon>
        <taxon>Pseudomonadati</taxon>
        <taxon>Pseudomonadota</taxon>
        <taxon>Betaproteobacteria</taxon>
        <taxon>Neisseriales</taxon>
        <taxon>Chitinibacteraceae</taxon>
        <taxon>Chitinibacter</taxon>
    </lineage>
</organism>
<dbReference type="InterPro" id="IPR009081">
    <property type="entry name" value="PP-bd_ACP"/>
</dbReference>
<gene>
    <name evidence="2" type="ORF">HZU75_12660</name>
</gene>
<evidence type="ECO:0000313" key="2">
    <source>
        <dbReference type="EMBL" id="QLI82307.1"/>
    </source>
</evidence>
<dbReference type="AlphaFoldDB" id="A0A7D5ZI94"/>
<proteinExistence type="predicted"/>
<dbReference type="Pfam" id="PF00550">
    <property type="entry name" value="PP-binding"/>
    <property type="match status" value="1"/>
</dbReference>
<evidence type="ECO:0000259" key="1">
    <source>
        <dbReference type="PROSITE" id="PS50075"/>
    </source>
</evidence>
<dbReference type="PROSITE" id="PS50075">
    <property type="entry name" value="CARRIER"/>
    <property type="match status" value="1"/>
</dbReference>
<evidence type="ECO:0000313" key="3">
    <source>
        <dbReference type="Proteomes" id="UP000510822"/>
    </source>
</evidence>
<keyword evidence="3" id="KW-1185">Reference proteome</keyword>